<dbReference type="Pfam" id="PF13306">
    <property type="entry name" value="LRR_5"/>
    <property type="match status" value="1"/>
</dbReference>
<dbReference type="AlphaFoldDB" id="E6UI28"/>
<dbReference type="RefSeq" id="WP_013497467.1">
    <property type="nucleotide sequence ID" value="NC_014833.1"/>
</dbReference>
<sequence length="302" mass="33321">MDSIVNYLWCVKGITMKYIDEHAFGGCSKIKNIVIPDDVEFINEMAFWGCDSLKSITLSKGLKNIGDNAFSSCANIKSVVIPDGVERIERGTFSGCAGIESISFSGNLEYIGAFAFAGCRSMKNVVIPDSVKTIDNSAFVLCEGLEIITIPESVTSIGKNAFTYYDNKAREYKPLKNLTINCYGGSYAEKYAKANGLKYKLIDEPNCPHPKKMFVKAAVSEEYHQIRLNWNPVVNAEKYGIAVYLAGKWRVWTSDIPADVTVFTSPKNLTPGRTYQLAVAVKVNGKWDIANAIKNAVTITIK</sequence>
<organism evidence="1 2">
    <name type="scientific">Ruminococcus albus (strain ATCC 27210 / DSM 20455 / JCM 14654 / NCDO 2250 / 7)</name>
    <dbReference type="NCBI Taxonomy" id="697329"/>
    <lineage>
        <taxon>Bacteria</taxon>
        <taxon>Bacillati</taxon>
        <taxon>Bacillota</taxon>
        <taxon>Clostridia</taxon>
        <taxon>Eubacteriales</taxon>
        <taxon>Oscillospiraceae</taxon>
        <taxon>Ruminococcus</taxon>
    </lineage>
</organism>
<dbReference type="InterPro" id="IPR026906">
    <property type="entry name" value="LRR_5"/>
</dbReference>
<name>E6UI28_RUMA7</name>
<evidence type="ECO:0008006" key="3">
    <source>
        <dbReference type="Google" id="ProtNLM"/>
    </source>
</evidence>
<dbReference type="SUPFAM" id="SSF52058">
    <property type="entry name" value="L domain-like"/>
    <property type="match status" value="1"/>
</dbReference>
<protein>
    <recommendedName>
        <fullName evidence="3">Leucine rich repeat-containing protein</fullName>
    </recommendedName>
</protein>
<proteinExistence type="predicted"/>
<dbReference type="Gene3D" id="3.80.10.10">
    <property type="entry name" value="Ribonuclease Inhibitor"/>
    <property type="match status" value="2"/>
</dbReference>
<reference evidence="1 2" key="1">
    <citation type="journal article" date="2011" name="J. Bacteriol.">
        <title>Complete genome of the cellulolytic ruminal bacterium Ruminococcus albus 7.</title>
        <authorList>
            <person name="Suen G."/>
            <person name="Stevenson D.M."/>
            <person name="Bruce D.C."/>
            <person name="Chertkov O."/>
            <person name="Copeland A."/>
            <person name="Cheng J.F."/>
            <person name="Detter C."/>
            <person name="Detter J.C."/>
            <person name="Goodwin L.A."/>
            <person name="Han C.S."/>
            <person name="Hauser L.J."/>
            <person name="Ivanova N.N."/>
            <person name="Kyrpides N.C."/>
            <person name="Land M.L."/>
            <person name="Lapidus A."/>
            <person name="Lucas S."/>
            <person name="Ovchinnikova G."/>
            <person name="Pitluck S."/>
            <person name="Tapia R."/>
            <person name="Woyke T."/>
            <person name="Boyum J."/>
            <person name="Mead D."/>
            <person name="Weimer P.J."/>
        </authorList>
    </citation>
    <scope>NUCLEOTIDE SEQUENCE [LARGE SCALE GENOMIC DNA]</scope>
    <source>
        <strain evidence="2">ATCC 27210 / DSM 20455 / JCM 14654 / NCDO 2250 / 7</strain>
    </source>
</reference>
<dbReference type="eggNOG" id="COG4886">
    <property type="taxonomic scope" value="Bacteria"/>
</dbReference>
<dbReference type="STRING" id="697329.Rumal_0743"/>
<dbReference type="InterPro" id="IPR032675">
    <property type="entry name" value="LRR_dom_sf"/>
</dbReference>
<dbReference type="Proteomes" id="UP000006919">
    <property type="component" value="Chromosome"/>
</dbReference>
<dbReference type="InterPro" id="IPR053139">
    <property type="entry name" value="Surface_bspA-like"/>
</dbReference>
<dbReference type="EMBL" id="CP002403">
    <property type="protein sequence ID" value="ADU21281.1"/>
    <property type="molecule type" value="Genomic_DNA"/>
</dbReference>
<gene>
    <name evidence="1" type="ordered locus">Rumal_0743</name>
</gene>
<accession>E6UI28</accession>
<dbReference type="OrthoDB" id="1816890at2"/>
<dbReference type="HOGENOM" id="CLU_033239_0_0_9"/>
<evidence type="ECO:0000313" key="1">
    <source>
        <dbReference type="EMBL" id="ADU21281.1"/>
    </source>
</evidence>
<evidence type="ECO:0000313" key="2">
    <source>
        <dbReference type="Proteomes" id="UP000006919"/>
    </source>
</evidence>
<dbReference type="KEGG" id="ral:Rumal_0743"/>
<dbReference type="PANTHER" id="PTHR45661:SF3">
    <property type="entry name" value="IG-LIKE DOMAIN-CONTAINING PROTEIN"/>
    <property type="match status" value="1"/>
</dbReference>
<dbReference type="PANTHER" id="PTHR45661">
    <property type="entry name" value="SURFACE ANTIGEN"/>
    <property type="match status" value="1"/>
</dbReference>